<name>A0ABS3JY39_9HYPH</name>
<sequence length="160" mass="19112">MFEIDGTIFTKEIKPKTLKAWEPFDDCRQILFSFQYYGEEELEYGDWRHPWIAGLSLLRTVGHVLDKVDSKKSNLHDDIIKNNYSKWKTNELDKKIFFEFICEERNNILKTFDVGAELIKRSDEVNLVYKTGENALGLFRQAIYWWRYQLISIESQLKTD</sequence>
<dbReference type="Proteomes" id="UP000718278">
    <property type="component" value="Unassembled WGS sequence"/>
</dbReference>
<accession>A0ABS3JY39</accession>
<reference evidence="1 2" key="1">
    <citation type="submission" date="2020-10" db="EMBL/GenBank/DDBJ databases">
        <title>Genomic characterization of underground lake bacteria from Wind Cave National Park: Insight into the archetypical LuxI/LuxR and identification of LuxR solos.</title>
        <authorList>
            <person name="Wengert P.C."/>
            <person name="Savka M.A."/>
        </authorList>
    </citation>
    <scope>NUCLEOTIDE SEQUENCE [LARGE SCALE GENOMIC DNA]</scope>
    <source>
        <strain evidence="1 2">SD316</strain>
    </source>
</reference>
<comment type="caution">
    <text evidence="1">The sequence shown here is derived from an EMBL/GenBank/DDBJ whole genome shotgun (WGS) entry which is preliminary data.</text>
</comment>
<dbReference type="EMBL" id="JADIJS010000001">
    <property type="protein sequence ID" value="MBO1038496.1"/>
    <property type="molecule type" value="Genomic_DNA"/>
</dbReference>
<protein>
    <submittedName>
        <fullName evidence="1">Uncharacterized protein</fullName>
    </submittedName>
</protein>
<dbReference type="RefSeq" id="WP_207486769.1">
    <property type="nucleotide sequence ID" value="NZ_JADIJS010000001.1"/>
</dbReference>
<gene>
    <name evidence="1" type="ORF">IPV26_02315</name>
</gene>
<organism evidence="1 2">
    <name type="scientific">Brucella pituitosa</name>
    <dbReference type="NCBI Taxonomy" id="571256"/>
    <lineage>
        <taxon>Bacteria</taxon>
        <taxon>Pseudomonadati</taxon>
        <taxon>Pseudomonadota</taxon>
        <taxon>Alphaproteobacteria</taxon>
        <taxon>Hyphomicrobiales</taxon>
        <taxon>Brucellaceae</taxon>
        <taxon>Brucella/Ochrobactrum group</taxon>
        <taxon>Brucella</taxon>
    </lineage>
</organism>
<evidence type="ECO:0000313" key="1">
    <source>
        <dbReference type="EMBL" id="MBO1038496.1"/>
    </source>
</evidence>
<proteinExistence type="predicted"/>
<evidence type="ECO:0000313" key="2">
    <source>
        <dbReference type="Proteomes" id="UP000718278"/>
    </source>
</evidence>
<keyword evidence="2" id="KW-1185">Reference proteome</keyword>